<dbReference type="GO" id="GO:0005524">
    <property type="term" value="F:ATP binding"/>
    <property type="evidence" value="ECO:0007669"/>
    <property type="project" value="UniProtKB-KW"/>
</dbReference>
<dbReference type="NCBIfam" id="TIGR01978">
    <property type="entry name" value="sufC"/>
    <property type="match status" value="1"/>
</dbReference>
<dbReference type="PROSITE" id="PS50893">
    <property type="entry name" value="ABC_TRANSPORTER_2"/>
    <property type="match status" value="1"/>
</dbReference>
<dbReference type="InterPro" id="IPR003439">
    <property type="entry name" value="ABC_transporter-like_ATP-bd"/>
</dbReference>
<evidence type="ECO:0000256" key="1">
    <source>
        <dbReference type="ARBA" id="ARBA00006216"/>
    </source>
</evidence>
<comment type="similarity">
    <text evidence="1">Belongs to the ABC transporter superfamily. Ycf16 family.</text>
</comment>
<dbReference type="SUPFAM" id="SSF52540">
    <property type="entry name" value="P-loop containing nucleoside triphosphate hydrolases"/>
    <property type="match status" value="1"/>
</dbReference>
<dbReference type="CDD" id="cd03217">
    <property type="entry name" value="ABC_FeS_Assembly"/>
    <property type="match status" value="1"/>
</dbReference>
<gene>
    <name evidence="5" type="primary">sufC</name>
    <name evidence="5" type="ordered locus">HMPREF0389_01109</name>
</gene>
<accession>D6GQY1</accession>
<dbReference type="GO" id="GO:0016887">
    <property type="term" value="F:ATP hydrolysis activity"/>
    <property type="evidence" value="ECO:0007669"/>
    <property type="project" value="InterPro"/>
</dbReference>
<dbReference type="EMBL" id="CP002390">
    <property type="protein sequence ID" value="EFE29184.1"/>
    <property type="molecule type" value="Genomic_DNA"/>
</dbReference>
<dbReference type="Pfam" id="PF00005">
    <property type="entry name" value="ABC_tran"/>
    <property type="match status" value="1"/>
</dbReference>
<dbReference type="PANTHER" id="PTHR43204:SF1">
    <property type="entry name" value="ABC TRANSPORTER I FAMILY MEMBER 6, CHLOROPLASTIC"/>
    <property type="match status" value="1"/>
</dbReference>
<dbReference type="PANTHER" id="PTHR43204">
    <property type="entry name" value="ABC TRANSPORTER I FAMILY MEMBER 6, CHLOROPLASTIC"/>
    <property type="match status" value="1"/>
</dbReference>
<dbReference type="eggNOG" id="COG0396">
    <property type="taxonomic scope" value="Bacteria"/>
</dbReference>
<evidence type="ECO:0000313" key="6">
    <source>
        <dbReference type="Proteomes" id="UP000007468"/>
    </source>
</evidence>
<keyword evidence="3" id="KW-0067">ATP-binding</keyword>
<dbReference type="OrthoDB" id="9806149at2"/>
<dbReference type="Proteomes" id="UP000007468">
    <property type="component" value="Chromosome"/>
</dbReference>
<keyword evidence="2" id="KW-0547">Nucleotide-binding</keyword>
<dbReference type="InterPro" id="IPR027417">
    <property type="entry name" value="P-loop_NTPase"/>
</dbReference>
<dbReference type="PATRIC" id="fig|546269.5.peg.1639"/>
<dbReference type="AlphaFoldDB" id="D6GQY1"/>
<name>D6GQY1_FILAD</name>
<protein>
    <submittedName>
        <fullName evidence="5">FeS assembly ATPase SufC</fullName>
    </submittedName>
</protein>
<proteinExistence type="inferred from homology"/>
<dbReference type="InterPro" id="IPR010230">
    <property type="entry name" value="FeS-cluster_ATPase_SufC"/>
</dbReference>
<feature type="domain" description="ABC transporter" evidence="4">
    <location>
        <begin position="6"/>
        <end position="246"/>
    </location>
</feature>
<dbReference type="STRING" id="546269.HMPREF0389_01109"/>
<keyword evidence="6" id="KW-1185">Reference proteome</keyword>
<evidence type="ECO:0000256" key="2">
    <source>
        <dbReference type="ARBA" id="ARBA00022741"/>
    </source>
</evidence>
<dbReference type="RefSeq" id="WP_014263090.1">
    <property type="nucleotide sequence ID" value="NC_016630.1"/>
</dbReference>
<evidence type="ECO:0000313" key="5">
    <source>
        <dbReference type="EMBL" id="EFE29184.1"/>
    </source>
</evidence>
<sequence length="251" mass="28354">MRGTLLEIRDMSVGVGDKLILRDINLKINKGEIHVVMGPNGSGKSTLANSIMNHPKYILRKGSIFFEGNDITEDKVDERARKGIFMSFQNPLEVAGITVGNFLRSAVFAREGSRMSLVKFGREIGKQMEALDMKPEYIDRYLNYGFSGGEKKKTEILQMRMLKPKLAILDETDSGLDVDAVRIVSEGIQQYKTEENSLLIITHHREIIEQIKPDFVHVIIDGRIVKTGDASLIDQIEEKGYGWLKEEVNLQ</sequence>
<dbReference type="Gene3D" id="3.40.50.300">
    <property type="entry name" value="P-loop containing nucleotide triphosphate hydrolases"/>
    <property type="match status" value="1"/>
</dbReference>
<dbReference type="KEGG" id="faa:HMPREF0389_01109"/>
<organism evidence="5 6">
    <name type="scientific">Filifactor alocis (strain ATCC 35896 / CCUG 47790 / D40 B5)</name>
    <name type="common">Fusobacterium alocis</name>
    <dbReference type="NCBI Taxonomy" id="546269"/>
    <lineage>
        <taxon>Bacteria</taxon>
        <taxon>Bacillati</taxon>
        <taxon>Bacillota</taxon>
        <taxon>Clostridia</taxon>
        <taxon>Peptostreptococcales</taxon>
        <taxon>Filifactoraceae</taxon>
        <taxon>Filifactor</taxon>
    </lineage>
</organism>
<dbReference type="SMART" id="SM00382">
    <property type="entry name" value="AAA"/>
    <property type="match status" value="1"/>
</dbReference>
<reference evidence="6" key="1">
    <citation type="submission" date="2010-12" db="EMBL/GenBank/DDBJ databases">
        <title>The genome sequence of Filifactor alocis strain ATCC 35896.</title>
        <authorList>
            <consortium name="The Broad Institute Genome Sequencing Platform"/>
            <person name="Ward D."/>
            <person name="Earl A."/>
            <person name="Feldgarden M."/>
            <person name="Young S.K."/>
            <person name="Gargeya S."/>
            <person name="Zeng Q."/>
            <person name="Alvarado L."/>
            <person name="Berlin A."/>
            <person name="Bochicchio J."/>
            <person name="Chapman S.B."/>
            <person name="Chen Z."/>
            <person name="Freedman E."/>
            <person name="Gellesch M."/>
            <person name="Goldberg J."/>
            <person name="Griggs A."/>
            <person name="Gujja S."/>
            <person name="Heilman E."/>
            <person name="Heiman D."/>
            <person name="Howarth C."/>
            <person name="Mehta T."/>
            <person name="Neiman D."/>
            <person name="Pearson M."/>
            <person name="Roberts A."/>
            <person name="Saif S."/>
            <person name="Shea T."/>
            <person name="Shenoy N."/>
            <person name="Sisk P."/>
            <person name="Stolte C."/>
            <person name="Sykes S."/>
            <person name="White J."/>
            <person name="Yandava C."/>
            <person name="Izard J."/>
            <person name="Blanton J.M."/>
            <person name="Baranova O.V."/>
            <person name="Tanner A.C."/>
            <person name="Dewhirst F.E."/>
            <person name="Haas B."/>
            <person name="Nusbaum C."/>
            <person name="Birren B."/>
        </authorList>
    </citation>
    <scope>NUCLEOTIDE SEQUENCE [LARGE SCALE GENOMIC DNA]</scope>
    <source>
        <strain evidence="6">ATCC 35896 / CCUG 47790 / D40 B5</strain>
    </source>
</reference>
<dbReference type="InterPro" id="IPR003593">
    <property type="entry name" value="AAA+_ATPase"/>
</dbReference>
<evidence type="ECO:0000259" key="4">
    <source>
        <dbReference type="PROSITE" id="PS50893"/>
    </source>
</evidence>
<evidence type="ECO:0000256" key="3">
    <source>
        <dbReference type="ARBA" id="ARBA00022840"/>
    </source>
</evidence>